<keyword evidence="1" id="KW-0812">Transmembrane</keyword>
<reference evidence="2 3" key="1">
    <citation type="journal article" name="Nat. Commun.">
        <title>Undinarchaeota illuminate DPANN phylogeny and the impact of gene transfer on archaeal evolution.</title>
        <authorList>
            <person name="Dombrowski N."/>
            <person name="Williams T.A."/>
            <person name="Sun J."/>
            <person name="Woodcroft B.J."/>
            <person name="Lee J.H."/>
            <person name="Minh B.Q."/>
            <person name="Rinke C."/>
            <person name="Spang A."/>
        </authorList>
    </citation>
    <scope>NUCLEOTIDE SEQUENCE [LARGE SCALE GENOMIC DNA]</scope>
    <source>
        <strain evidence="2">MAG_bin1129</strain>
    </source>
</reference>
<sequence length="83" mass="9162">MTVQKHELDTKSLAITGGIIGFISGILAAIIHGGIGVQSYMGMDRMMWGSPMFAGWGIVWFTIIGLFYGWLLAVVYNYVVKNF</sequence>
<accession>A0A832V4T8</accession>
<evidence type="ECO:0000313" key="3">
    <source>
        <dbReference type="Proteomes" id="UP000646946"/>
    </source>
</evidence>
<dbReference type="Proteomes" id="UP000646946">
    <property type="component" value="Unassembled WGS sequence"/>
</dbReference>
<feature type="transmembrane region" description="Helical" evidence="1">
    <location>
        <begin position="55"/>
        <end position="79"/>
    </location>
</feature>
<keyword evidence="1" id="KW-0472">Membrane</keyword>
<comment type="caution">
    <text evidence="2">The sequence shown here is derived from an EMBL/GenBank/DDBJ whole genome shotgun (WGS) entry which is preliminary data.</text>
</comment>
<evidence type="ECO:0000256" key="1">
    <source>
        <dbReference type="SAM" id="Phobius"/>
    </source>
</evidence>
<feature type="transmembrane region" description="Helical" evidence="1">
    <location>
        <begin position="12"/>
        <end position="35"/>
    </location>
</feature>
<keyword evidence="3" id="KW-1185">Reference proteome</keyword>
<gene>
    <name evidence="2" type="ORF">H1016_01735</name>
</gene>
<dbReference type="AlphaFoldDB" id="A0A832V4T8"/>
<name>A0A832V4T8_9ARCH</name>
<dbReference type="EMBL" id="DVAB01000017">
    <property type="protein sequence ID" value="HIK00240.1"/>
    <property type="molecule type" value="Genomic_DNA"/>
</dbReference>
<protein>
    <submittedName>
        <fullName evidence="2">Uncharacterized protein</fullName>
    </submittedName>
</protein>
<keyword evidence="1" id="KW-1133">Transmembrane helix</keyword>
<organism evidence="2 3">
    <name type="scientific">Candidatus Naiadarchaeum limnaeum</name>
    <dbReference type="NCBI Taxonomy" id="2756139"/>
    <lineage>
        <taxon>Archaea</taxon>
        <taxon>Candidatus Undinarchaeota</taxon>
        <taxon>Candidatus Undinarchaeia</taxon>
        <taxon>Candidatus Naiadarchaeales</taxon>
        <taxon>Candidatus Naiadarchaeaceae</taxon>
        <taxon>Candidatus Naiadarchaeum</taxon>
    </lineage>
</organism>
<proteinExistence type="predicted"/>
<evidence type="ECO:0000313" key="2">
    <source>
        <dbReference type="EMBL" id="HIK00240.1"/>
    </source>
</evidence>